<dbReference type="GeneID" id="112046486"/>
<feature type="signal peptide" evidence="1">
    <location>
        <begin position="1"/>
        <end position="19"/>
    </location>
</feature>
<gene>
    <name evidence="3" type="primary">LOC112046486</name>
</gene>
<dbReference type="RefSeq" id="XP_023938879.2">
    <property type="nucleotide sequence ID" value="XM_024083111.2"/>
</dbReference>
<organism evidence="2 3">
    <name type="scientific">Bicyclus anynana</name>
    <name type="common">Squinting bush brown butterfly</name>
    <dbReference type="NCBI Taxonomy" id="110368"/>
    <lineage>
        <taxon>Eukaryota</taxon>
        <taxon>Metazoa</taxon>
        <taxon>Ecdysozoa</taxon>
        <taxon>Arthropoda</taxon>
        <taxon>Hexapoda</taxon>
        <taxon>Insecta</taxon>
        <taxon>Pterygota</taxon>
        <taxon>Neoptera</taxon>
        <taxon>Endopterygota</taxon>
        <taxon>Lepidoptera</taxon>
        <taxon>Glossata</taxon>
        <taxon>Ditrysia</taxon>
        <taxon>Papilionoidea</taxon>
        <taxon>Nymphalidae</taxon>
        <taxon>Satyrinae</taxon>
        <taxon>Satyrini</taxon>
        <taxon>Mycalesina</taxon>
        <taxon>Bicyclus</taxon>
    </lineage>
</organism>
<reference evidence="3" key="1">
    <citation type="submission" date="2025-08" db="UniProtKB">
        <authorList>
            <consortium name="RefSeq"/>
        </authorList>
    </citation>
    <scope>IDENTIFICATION</scope>
</reference>
<dbReference type="AlphaFoldDB" id="A0A6J1MWD8"/>
<feature type="chain" id="PRO_5045945147" evidence="1">
    <location>
        <begin position="20"/>
        <end position="192"/>
    </location>
</feature>
<accession>A0A6J1MWD8</accession>
<proteinExistence type="predicted"/>
<evidence type="ECO:0000256" key="1">
    <source>
        <dbReference type="SAM" id="SignalP"/>
    </source>
</evidence>
<dbReference type="Proteomes" id="UP001652582">
    <property type="component" value="Chromosome 11"/>
</dbReference>
<keyword evidence="2" id="KW-1185">Reference proteome</keyword>
<keyword evidence="1" id="KW-0732">Signal</keyword>
<protein>
    <submittedName>
        <fullName evidence="3">Spermidine/spermine N(1)-acetyltransferase-like protein 1</fullName>
    </submittedName>
</protein>
<evidence type="ECO:0000313" key="3">
    <source>
        <dbReference type="RefSeq" id="XP_023938879.2"/>
    </source>
</evidence>
<dbReference type="KEGG" id="bany:112046486"/>
<dbReference type="OrthoDB" id="7869443at2759"/>
<sequence>MEVNNLLAVLPCLLLAANAFPASPDQQNTGQNLLEDNSNPVKTNIVLKTNLISPQQLNQQEKPPQLVGTLYQEPNHVLVGQQNQPAINQPATNQPAINQPATNQPLINQPAINQPNQPAFVLLNQPPPHEQVFYAYQQYQPPLLVSQPSNQPIWLTSVGPPSGQLVFKPFGTVNIFIPLNANTYLMPFNLNK</sequence>
<evidence type="ECO:0000313" key="2">
    <source>
        <dbReference type="Proteomes" id="UP001652582"/>
    </source>
</evidence>
<name>A0A6J1MWD8_BICAN</name>